<dbReference type="Proteomes" id="UP000602198">
    <property type="component" value="Unassembled WGS sequence"/>
</dbReference>
<dbReference type="InterPro" id="IPR036388">
    <property type="entry name" value="WH-like_DNA-bd_sf"/>
</dbReference>
<dbReference type="InterPro" id="IPR036390">
    <property type="entry name" value="WH_DNA-bd_sf"/>
</dbReference>
<organism evidence="5 6">
    <name type="scientific">Nocardia acididurans</name>
    <dbReference type="NCBI Taxonomy" id="2802282"/>
    <lineage>
        <taxon>Bacteria</taxon>
        <taxon>Bacillati</taxon>
        <taxon>Actinomycetota</taxon>
        <taxon>Actinomycetes</taxon>
        <taxon>Mycobacteriales</taxon>
        <taxon>Nocardiaceae</taxon>
        <taxon>Nocardia</taxon>
    </lineage>
</organism>
<dbReference type="EMBL" id="JAERRJ010000023">
    <property type="protein sequence ID" value="MBL1080027.1"/>
    <property type="molecule type" value="Genomic_DNA"/>
</dbReference>
<evidence type="ECO:0000256" key="1">
    <source>
        <dbReference type="ARBA" id="ARBA00023015"/>
    </source>
</evidence>
<dbReference type="Gene3D" id="1.10.10.10">
    <property type="entry name" value="Winged helix-like DNA-binding domain superfamily/Winged helix DNA-binding domain"/>
    <property type="match status" value="1"/>
</dbReference>
<dbReference type="RefSeq" id="WP_201958125.1">
    <property type="nucleotide sequence ID" value="NZ_JAERRJ010000023.1"/>
</dbReference>
<evidence type="ECO:0000256" key="2">
    <source>
        <dbReference type="ARBA" id="ARBA00023125"/>
    </source>
</evidence>
<dbReference type="PANTHER" id="PTHR43132:SF2">
    <property type="entry name" value="ARSENICAL RESISTANCE OPERON REPRESSOR ARSR-RELATED"/>
    <property type="match status" value="1"/>
</dbReference>
<evidence type="ECO:0000313" key="6">
    <source>
        <dbReference type="Proteomes" id="UP000602198"/>
    </source>
</evidence>
<evidence type="ECO:0000259" key="4">
    <source>
        <dbReference type="PROSITE" id="PS50987"/>
    </source>
</evidence>
<protein>
    <submittedName>
        <fullName evidence="5">Helix-turn-helix transcriptional regulator</fullName>
    </submittedName>
</protein>
<name>A0ABS1MHD1_9NOCA</name>
<keyword evidence="3" id="KW-0804">Transcription</keyword>
<dbReference type="PROSITE" id="PS50987">
    <property type="entry name" value="HTH_ARSR_2"/>
    <property type="match status" value="1"/>
</dbReference>
<evidence type="ECO:0000256" key="3">
    <source>
        <dbReference type="ARBA" id="ARBA00023163"/>
    </source>
</evidence>
<dbReference type="Pfam" id="PF01022">
    <property type="entry name" value="HTH_5"/>
    <property type="match status" value="1"/>
</dbReference>
<evidence type="ECO:0000313" key="5">
    <source>
        <dbReference type="EMBL" id="MBL1080027.1"/>
    </source>
</evidence>
<keyword evidence="1" id="KW-0805">Transcription regulation</keyword>
<dbReference type="CDD" id="cd00090">
    <property type="entry name" value="HTH_ARSR"/>
    <property type="match status" value="1"/>
</dbReference>
<proteinExistence type="predicted"/>
<dbReference type="InterPro" id="IPR051011">
    <property type="entry name" value="Metal_resp_trans_reg"/>
</dbReference>
<keyword evidence="6" id="KW-1185">Reference proteome</keyword>
<keyword evidence="2" id="KW-0238">DNA-binding</keyword>
<dbReference type="PRINTS" id="PR00778">
    <property type="entry name" value="HTHARSR"/>
</dbReference>
<reference evidence="5 6" key="1">
    <citation type="submission" date="2021-01" db="EMBL/GenBank/DDBJ databases">
        <title>WGS of actinomycetes isolated from Thailand.</title>
        <authorList>
            <person name="Thawai C."/>
        </authorList>
    </citation>
    <scope>NUCLEOTIDE SEQUENCE [LARGE SCALE GENOMIC DNA]</scope>
    <source>
        <strain evidence="5 6">LPG 2</strain>
    </source>
</reference>
<gene>
    <name evidence="5" type="ORF">JK358_37090</name>
</gene>
<dbReference type="InterPro" id="IPR011991">
    <property type="entry name" value="ArsR-like_HTH"/>
</dbReference>
<dbReference type="SUPFAM" id="SSF46785">
    <property type="entry name" value="Winged helix' DNA-binding domain"/>
    <property type="match status" value="1"/>
</dbReference>
<comment type="caution">
    <text evidence="5">The sequence shown here is derived from an EMBL/GenBank/DDBJ whole genome shotgun (WGS) entry which is preliminary data.</text>
</comment>
<dbReference type="NCBIfam" id="NF033788">
    <property type="entry name" value="HTH_metalloreg"/>
    <property type="match status" value="1"/>
</dbReference>
<dbReference type="PANTHER" id="PTHR43132">
    <property type="entry name" value="ARSENICAL RESISTANCE OPERON REPRESSOR ARSR-RELATED"/>
    <property type="match status" value="1"/>
</dbReference>
<sequence length="109" mass="11946">MPGMQRPLYQMKAEFFKTLGHPVRIRILELLCERERAVSEMLAEIGIEAANLSQQLSILRRAGLVTGRREGLSVTYELTTPDVADLLAAARSILTGVVAGQVEALEQPA</sequence>
<dbReference type="InterPro" id="IPR001845">
    <property type="entry name" value="HTH_ArsR_DNA-bd_dom"/>
</dbReference>
<feature type="domain" description="HTH arsR-type" evidence="4">
    <location>
        <begin position="4"/>
        <end position="98"/>
    </location>
</feature>
<dbReference type="SMART" id="SM00418">
    <property type="entry name" value="HTH_ARSR"/>
    <property type="match status" value="1"/>
</dbReference>
<accession>A0ABS1MHD1</accession>